<dbReference type="EMBL" id="LAZR01020684">
    <property type="protein sequence ID" value="KKL88008.1"/>
    <property type="molecule type" value="Genomic_DNA"/>
</dbReference>
<dbReference type="AlphaFoldDB" id="A0A0F9FP48"/>
<evidence type="ECO:0000313" key="3">
    <source>
        <dbReference type="EMBL" id="KKL88008.1"/>
    </source>
</evidence>
<evidence type="ECO:0000259" key="2">
    <source>
        <dbReference type="Pfam" id="PF24514"/>
    </source>
</evidence>
<reference evidence="3" key="1">
    <citation type="journal article" date="2015" name="Nature">
        <title>Complex archaea that bridge the gap between prokaryotes and eukaryotes.</title>
        <authorList>
            <person name="Spang A."/>
            <person name="Saw J.H."/>
            <person name="Jorgensen S.L."/>
            <person name="Zaremba-Niedzwiedzka K."/>
            <person name="Martijn J."/>
            <person name="Lind A.E."/>
            <person name="van Eijk R."/>
            <person name="Schleper C."/>
            <person name="Guy L."/>
            <person name="Ettema T.J."/>
        </authorList>
    </citation>
    <scope>NUCLEOTIDE SEQUENCE</scope>
</reference>
<comment type="caution">
    <text evidence="3">The sequence shown here is derived from an EMBL/GenBank/DDBJ whole genome shotgun (WGS) entry which is preliminary data.</text>
</comment>
<evidence type="ECO:0000256" key="1">
    <source>
        <dbReference type="SAM" id="MobiDB-lite"/>
    </source>
</evidence>
<feature type="region of interest" description="Disordered" evidence="1">
    <location>
        <begin position="139"/>
        <end position="195"/>
    </location>
</feature>
<feature type="compositionally biased region" description="Low complexity" evidence="1">
    <location>
        <begin position="175"/>
        <end position="184"/>
    </location>
</feature>
<name>A0A0F9FP48_9ZZZZ</name>
<organism evidence="3">
    <name type="scientific">marine sediment metagenome</name>
    <dbReference type="NCBI Taxonomy" id="412755"/>
    <lineage>
        <taxon>unclassified sequences</taxon>
        <taxon>metagenomes</taxon>
        <taxon>ecological metagenomes</taxon>
    </lineage>
</organism>
<dbReference type="Pfam" id="PF24514">
    <property type="entry name" value="SpaA_4"/>
    <property type="match status" value="1"/>
</dbReference>
<feature type="non-terminal residue" evidence="3">
    <location>
        <position position="1"/>
    </location>
</feature>
<feature type="compositionally biased region" description="Low complexity" evidence="1">
    <location>
        <begin position="143"/>
        <end position="160"/>
    </location>
</feature>
<proteinExistence type="predicted"/>
<feature type="non-terminal residue" evidence="3">
    <location>
        <position position="793"/>
    </location>
</feature>
<accession>A0A0F9FP48</accession>
<gene>
    <name evidence="3" type="ORF">LCGC14_1929010</name>
</gene>
<dbReference type="InterPro" id="IPR055371">
    <property type="entry name" value="SpaA_PFL_dom_4"/>
</dbReference>
<feature type="region of interest" description="Disordered" evidence="1">
    <location>
        <begin position="1"/>
        <end position="21"/>
    </location>
</feature>
<protein>
    <recommendedName>
        <fullName evidence="2">SpaA-like prealbumin fold domain-containing protein</fullName>
    </recommendedName>
</protein>
<sequence>ITTTDQTANEFGFVATDEQDDAQEIEEEASKGFKIEKQEAKKKRAILTVITNVINDDGGSAAASDFRMSVSGNDPIPESFPGDEKGVRVSIEQGSFSVFESALDGYTQSFSADCSGTIELYGKKTCTVTNDDVHQYSTSTVVTTGSDPSTESSDTTTDDSYVQPFDDETIVTPGSDTSTESSDTTTDDTTTDDTTYSTASTTMYEEDQSDYKFLKKYIKVSQNSKETFSNLPDSSNSHGSWKLYCVVDGEKVDCTDDDGVSFTLVDTDGDGEYDAAQWNVLEGTTEFYIESEITIINVQSYPTVGGEWVVEFTTQGTADLIIRGIDGTFIGPSDDPSTDLVFSKLSDGQRTIHPIVDGNLIIYRDYSSTFEGSLTNHVITAGEHHLEFTFGNNVQVAHNAAFRVDWRQCANFDGGFTLGDCHWIGSIVQSGNAQYFESMSVPQRLIVEGIPPAPSDQHSLTFSVDTAKKNIHAYDFLTSWNQATLPPNPGVLNNLNECGEEGAKGALVTCNALLPINGGFRVEALVPDALPGVPGTDTSELTSDRTFTYELTFGDRTIEIFGDKAISNQLLTFNGFTTGKSHSTAEYTLSWKSKSTDIMVRMAGHLALSGTGTAASGVSWGQGEGASNISGGSYHFKLGTLDNNSLGSQDNQIKSAAVLVPLTGSIRIIKDTQPNDTQDFSYTTTGGLTPLTFTLDDDSDITNSNIQEFFDIPVGPYTVTESSVTGFDLTAITCIDSSTPSTGDPSTRTATINLDPGETVTCTFENTKRGTIIVEKITDPAGDPATFTFTGDA</sequence>
<feature type="domain" description="SpaA-like prealbumin fold" evidence="2">
    <location>
        <begin position="666"/>
        <end position="768"/>
    </location>
</feature>